<feature type="transmembrane region" description="Helical" evidence="6">
    <location>
        <begin position="107"/>
        <end position="127"/>
    </location>
</feature>
<keyword evidence="4 6" id="KW-0472">Membrane</keyword>
<evidence type="ECO:0000256" key="3">
    <source>
        <dbReference type="ARBA" id="ARBA00022989"/>
    </source>
</evidence>
<accession>A0ABP8Q5M4</accession>
<evidence type="ECO:0000313" key="9">
    <source>
        <dbReference type="Proteomes" id="UP001500503"/>
    </source>
</evidence>
<feature type="transmembrane region" description="Helical" evidence="6">
    <location>
        <begin position="74"/>
        <end position="95"/>
    </location>
</feature>
<dbReference type="RefSeq" id="WP_345465924.1">
    <property type="nucleotide sequence ID" value="NZ_BAABHF010000022.1"/>
</dbReference>
<dbReference type="Gene3D" id="1.20.1420.30">
    <property type="entry name" value="NCX, central ion-binding region"/>
    <property type="match status" value="1"/>
</dbReference>
<organism evidence="8 9">
    <name type="scientific">Actinoallomurus oryzae</name>
    <dbReference type="NCBI Taxonomy" id="502180"/>
    <lineage>
        <taxon>Bacteria</taxon>
        <taxon>Bacillati</taxon>
        <taxon>Actinomycetota</taxon>
        <taxon>Actinomycetes</taxon>
        <taxon>Streptosporangiales</taxon>
        <taxon>Thermomonosporaceae</taxon>
        <taxon>Actinoallomurus</taxon>
    </lineage>
</organism>
<feature type="transmembrane region" description="Helical" evidence="6">
    <location>
        <begin position="139"/>
        <end position="157"/>
    </location>
</feature>
<comment type="caution">
    <text evidence="8">The sequence shown here is derived from an EMBL/GenBank/DDBJ whole genome shotgun (WGS) entry which is preliminary data.</text>
</comment>
<feature type="transmembrane region" description="Helical" evidence="6">
    <location>
        <begin position="201"/>
        <end position="219"/>
    </location>
</feature>
<feature type="transmembrane region" description="Helical" evidence="6">
    <location>
        <begin position="37"/>
        <end position="54"/>
    </location>
</feature>
<protein>
    <submittedName>
        <fullName evidence="8">Sodium:calcium antiporter</fullName>
    </submittedName>
</protein>
<evidence type="ECO:0000256" key="5">
    <source>
        <dbReference type="SAM" id="MobiDB-lite"/>
    </source>
</evidence>
<dbReference type="InterPro" id="IPR004837">
    <property type="entry name" value="NaCa_Exmemb"/>
</dbReference>
<comment type="subcellular location">
    <subcellularLocation>
        <location evidence="1">Membrane</location>
        <topology evidence="1">Multi-pass membrane protein</topology>
    </subcellularLocation>
</comment>
<dbReference type="EMBL" id="BAABHF010000022">
    <property type="protein sequence ID" value="GAA4497408.1"/>
    <property type="molecule type" value="Genomic_DNA"/>
</dbReference>
<sequence length="353" mass="36018">MGHLSSIVLLVLFLVSAGVVWYAGVHLSDTTDVLSERLGLGSALGGLVLLAVATNLPELAITVSAALAHDLDVAVGNILGGIAVQTVVLVVLDVAGRGTPLTYRAAGLLLVLEGALVVALLAIVVMGTQLPRDFAFARLGPAAVLITAVWVAGLILLRRAGRGLPWHEGGDAPDAQPEPRGHSKAKKEKQATTKGVGTGRAALVFGAAAVATLVAGVVLERSGEAFFGRIGMSGVVFGATVLAAATALPEISSGVTSVRLGDDQLAVSDIFGGNAFLPVLFLIASVLSGRPALPAAHRSDIYLTALGALLTLVYMTGLIFRPRSRRLRMGPDSRTVLVLYALGVAGLLAIGGT</sequence>
<feature type="transmembrane region" description="Helical" evidence="6">
    <location>
        <begin position="270"/>
        <end position="289"/>
    </location>
</feature>
<dbReference type="Proteomes" id="UP001500503">
    <property type="component" value="Unassembled WGS sequence"/>
</dbReference>
<name>A0ABP8Q5M4_9ACTN</name>
<evidence type="ECO:0000256" key="4">
    <source>
        <dbReference type="ARBA" id="ARBA00023136"/>
    </source>
</evidence>
<feature type="region of interest" description="Disordered" evidence="5">
    <location>
        <begin position="167"/>
        <end position="194"/>
    </location>
</feature>
<keyword evidence="9" id="KW-1185">Reference proteome</keyword>
<feature type="transmembrane region" description="Helical" evidence="6">
    <location>
        <begin position="6"/>
        <end position="25"/>
    </location>
</feature>
<feature type="domain" description="Sodium/calcium exchanger membrane region" evidence="7">
    <location>
        <begin position="202"/>
        <end position="342"/>
    </location>
</feature>
<feature type="domain" description="Sodium/calcium exchanger membrane region" evidence="7">
    <location>
        <begin position="9"/>
        <end position="126"/>
    </location>
</feature>
<dbReference type="InterPro" id="IPR044880">
    <property type="entry name" value="NCX_ion-bd_dom_sf"/>
</dbReference>
<feature type="transmembrane region" description="Helical" evidence="6">
    <location>
        <begin position="225"/>
        <end position="249"/>
    </location>
</feature>
<keyword evidence="2 6" id="KW-0812">Transmembrane</keyword>
<evidence type="ECO:0000256" key="2">
    <source>
        <dbReference type="ARBA" id="ARBA00022692"/>
    </source>
</evidence>
<feature type="transmembrane region" description="Helical" evidence="6">
    <location>
        <begin position="301"/>
        <end position="320"/>
    </location>
</feature>
<dbReference type="Pfam" id="PF01699">
    <property type="entry name" value="Na_Ca_ex"/>
    <property type="match status" value="2"/>
</dbReference>
<evidence type="ECO:0000256" key="6">
    <source>
        <dbReference type="SAM" id="Phobius"/>
    </source>
</evidence>
<keyword evidence="3 6" id="KW-1133">Transmembrane helix</keyword>
<feature type="transmembrane region" description="Helical" evidence="6">
    <location>
        <begin position="332"/>
        <end position="351"/>
    </location>
</feature>
<reference evidence="9" key="1">
    <citation type="journal article" date="2019" name="Int. J. Syst. Evol. Microbiol.">
        <title>The Global Catalogue of Microorganisms (GCM) 10K type strain sequencing project: providing services to taxonomists for standard genome sequencing and annotation.</title>
        <authorList>
            <consortium name="The Broad Institute Genomics Platform"/>
            <consortium name="The Broad Institute Genome Sequencing Center for Infectious Disease"/>
            <person name="Wu L."/>
            <person name="Ma J."/>
        </authorList>
    </citation>
    <scope>NUCLEOTIDE SEQUENCE [LARGE SCALE GENOMIC DNA]</scope>
    <source>
        <strain evidence="9">JCM 17933</strain>
    </source>
</reference>
<proteinExistence type="predicted"/>
<gene>
    <name evidence="8" type="ORF">GCM10023191_040820</name>
</gene>
<evidence type="ECO:0000259" key="7">
    <source>
        <dbReference type="Pfam" id="PF01699"/>
    </source>
</evidence>
<evidence type="ECO:0000256" key="1">
    <source>
        <dbReference type="ARBA" id="ARBA00004141"/>
    </source>
</evidence>
<evidence type="ECO:0000313" key="8">
    <source>
        <dbReference type="EMBL" id="GAA4497408.1"/>
    </source>
</evidence>